<keyword evidence="2" id="KW-1133">Transmembrane helix</keyword>
<protein>
    <submittedName>
        <fullName evidence="3">Uncharacterized protein</fullName>
    </submittedName>
</protein>
<gene>
    <name evidence="3" type="ORF">T459_29141</name>
</gene>
<reference evidence="3 4" key="2">
    <citation type="journal article" date="2017" name="Genome Biol.">
        <title>New reference genome sequences of hot pepper reveal the massive evolution of plant disease-resistance genes by retroduplication.</title>
        <authorList>
            <person name="Kim S."/>
            <person name="Park J."/>
            <person name="Yeom S.I."/>
            <person name="Kim Y.M."/>
            <person name="Seo E."/>
            <person name="Kim K.T."/>
            <person name="Kim M.S."/>
            <person name="Lee J.M."/>
            <person name="Cheong K."/>
            <person name="Shin H.S."/>
            <person name="Kim S.B."/>
            <person name="Han K."/>
            <person name="Lee J."/>
            <person name="Park M."/>
            <person name="Lee H.A."/>
            <person name="Lee H.Y."/>
            <person name="Lee Y."/>
            <person name="Oh S."/>
            <person name="Lee J.H."/>
            <person name="Choi E."/>
            <person name="Choi E."/>
            <person name="Lee S.E."/>
            <person name="Jeon J."/>
            <person name="Kim H."/>
            <person name="Choi G."/>
            <person name="Song H."/>
            <person name="Lee J."/>
            <person name="Lee S.C."/>
            <person name="Kwon J.K."/>
            <person name="Lee H.Y."/>
            <person name="Koo N."/>
            <person name="Hong Y."/>
            <person name="Kim R.W."/>
            <person name="Kang W.H."/>
            <person name="Huh J.H."/>
            <person name="Kang B.C."/>
            <person name="Yang T.J."/>
            <person name="Lee Y.H."/>
            <person name="Bennetzen J.L."/>
            <person name="Choi D."/>
        </authorList>
    </citation>
    <scope>NUCLEOTIDE SEQUENCE [LARGE SCALE GENOMIC DNA]</scope>
    <source>
        <strain evidence="4">cv. CM334</strain>
    </source>
</reference>
<organism evidence="3 4">
    <name type="scientific">Capsicum annuum</name>
    <name type="common">Capsicum pepper</name>
    <dbReference type="NCBI Taxonomy" id="4072"/>
    <lineage>
        <taxon>Eukaryota</taxon>
        <taxon>Viridiplantae</taxon>
        <taxon>Streptophyta</taxon>
        <taxon>Embryophyta</taxon>
        <taxon>Tracheophyta</taxon>
        <taxon>Spermatophyta</taxon>
        <taxon>Magnoliopsida</taxon>
        <taxon>eudicotyledons</taxon>
        <taxon>Gunneridae</taxon>
        <taxon>Pentapetalae</taxon>
        <taxon>asterids</taxon>
        <taxon>lamiids</taxon>
        <taxon>Solanales</taxon>
        <taxon>Solanaceae</taxon>
        <taxon>Solanoideae</taxon>
        <taxon>Capsiceae</taxon>
        <taxon>Capsicum</taxon>
    </lineage>
</organism>
<dbReference type="AlphaFoldDB" id="A0A2G2Y4N0"/>
<dbReference type="Proteomes" id="UP000222542">
    <property type="component" value="Unassembled WGS sequence"/>
</dbReference>
<evidence type="ECO:0000256" key="1">
    <source>
        <dbReference type="SAM" id="MobiDB-lite"/>
    </source>
</evidence>
<feature type="region of interest" description="Disordered" evidence="1">
    <location>
        <begin position="125"/>
        <end position="149"/>
    </location>
</feature>
<evidence type="ECO:0000313" key="4">
    <source>
        <dbReference type="Proteomes" id="UP000222542"/>
    </source>
</evidence>
<dbReference type="SMR" id="A0A2G2Y4N0"/>
<sequence length="149" mass="15577">MDDFVVLSIILLIFAFVITLIIEFCTDGLRPREITRGDRPVVASPAFVSVNVYRSIQNNMQNTISGGAKDVRIVVRDGISGKVNTTTATTSVYSSSSCSCDDVKCGICKKAILLESVSVHGGIRANNGGDGDGRVDVTGGVGGGPSHAK</sequence>
<accession>A0A2G2Y4N0</accession>
<keyword evidence="2" id="KW-0472">Membrane</keyword>
<reference evidence="3 4" key="1">
    <citation type="journal article" date="2014" name="Nat. Genet.">
        <title>Genome sequence of the hot pepper provides insights into the evolution of pungency in Capsicum species.</title>
        <authorList>
            <person name="Kim S."/>
            <person name="Park M."/>
            <person name="Yeom S.I."/>
            <person name="Kim Y.M."/>
            <person name="Lee J.M."/>
            <person name="Lee H.A."/>
            <person name="Seo E."/>
            <person name="Choi J."/>
            <person name="Cheong K."/>
            <person name="Kim K.T."/>
            <person name="Jung K."/>
            <person name="Lee G.W."/>
            <person name="Oh S.K."/>
            <person name="Bae C."/>
            <person name="Kim S.B."/>
            <person name="Lee H.Y."/>
            <person name="Kim S.Y."/>
            <person name="Kim M.S."/>
            <person name="Kang B.C."/>
            <person name="Jo Y.D."/>
            <person name="Yang H.B."/>
            <person name="Jeong H.J."/>
            <person name="Kang W.H."/>
            <person name="Kwon J.K."/>
            <person name="Shin C."/>
            <person name="Lim J.Y."/>
            <person name="Park J.H."/>
            <person name="Huh J.H."/>
            <person name="Kim J.S."/>
            <person name="Kim B.D."/>
            <person name="Cohen O."/>
            <person name="Paran I."/>
            <person name="Suh M.C."/>
            <person name="Lee S.B."/>
            <person name="Kim Y.K."/>
            <person name="Shin Y."/>
            <person name="Noh S.J."/>
            <person name="Park J."/>
            <person name="Seo Y.S."/>
            <person name="Kwon S.Y."/>
            <person name="Kim H.A."/>
            <person name="Park J.M."/>
            <person name="Kim H.J."/>
            <person name="Choi S.B."/>
            <person name="Bosland P.W."/>
            <person name="Reeves G."/>
            <person name="Jo S.H."/>
            <person name="Lee B.W."/>
            <person name="Cho H.T."/>
            <person name="Choi H.S."/>
            <person name="Lee M.S."/>
            <person name="Yu Y."/>
            <person name="Do Choi Y."/>
            <person name="Park B.S."/>
            <person name="van Deynze A."/>
            <person name="Ashrafi H."/>
            <person name="Hill T."/>
            <person name="Kim W.T."/>
            <person name="Pai H.S."/>
            <person name="Ahn H.K."/>
            <person name="Yeam I."/>
            <person name="Giovannoni J.J."/>
            <person name="Rose J.K."/>
            <person name="Sorensen I."/>
            <person name="Lee S.J."/>
            <person name="Kim R.W."/>
            <person name="Choi I.Y."/>
            <person name="Choi B.S."/>
            <person name="Lim J.S."/>
            <person name="Lee Y.H."/>
            <person name="Choi D."/>
        </authorList>
    </citation>
    <scope>NUCLEOTIDE SEQUENCE [LARGE SCALE GENOMIC DNA]</scope>
    <source>
        <strain evidence="4">cv. CM334</strain>
    </source>
</reference>
<keyword evidence="4" id="KW-1185">Reference proteome</keyword>
<evidence type="ECO:0000313" key="3">
    <source>
        <dbReference type="EMBL" id="PHT64716.1"/>
    </source>
</evidence>
<dbReference type="OMA" id="VFISIME"/>
<dbReference type="Gramene" id="PHT64716">
    <property type="protein sequence ID" value="PHT64716"/>
    <property type="gene ID" value="T459_29141"/>
</dbReference>
<comment type="caution">
    <text evidence="3">The sequence shown here is derived from an EMBL/GenBank/DDBJ whole genome shotgun (WGS) entry which is preliminary data.</text>
</comment>
<feature type="transmembrane region" description="Helical" evidence="2">
    <location>
        <begin position="6"/>
        <end position="26"/>
    </location>
</feature>
<keyword evidence="2" id="KW-0812">Transmembrane</keyword>
<proteinExistence type="predicted"/>
<evidence type="ECO:0000256" key="2">
    <source>
        <dbReference type="SAM" id="Phobius"/>
    </source>
</evidence>
<name>A0A2G2Y4N0_CAPAN</name>
<dbReference type="EMBL" id="AYRZ02000012">
    <property type="protein sequence ID" value="PHT64716.1"/>
    <property type="molecule type" value="Genomic_DNA"/>
</dbReference>
<feature type="compositionally biased region" description="Gly residues" evidence="1">
    <location>
        <begin position="139"/>
        <end position="149"/>
    </location>
</feature>